<organism evidence="7 8">
    <name type="scientific">Lojkania enalia</name>
    <dbReference type="NCBI Taxonomy" id="147567"/>
    <lineage>
        <taxon>Eukaryota</taxon>
        <taxon>Fungi</taxon>
        <taxon>Dikarya</taxon>
        <taxon>Ascomycota</taxon>
        <taxon>Pezizomycotina</taxon>
        <taxon>Dothideomycetes</taxon>
        <taxon>Pleosporomycetidae</taxon>
        <taxon>Pleosporales</taxon>
        <taxon>Pleosporales incertae sedis</taxon>
        <taxon>Lojkania</taxon>
    </lineage>
</organism>
<protein>
    <submittedName>
        <fullName evidence="7">Amino acid transporter</fullName>
    </submittedName>
</protein>
<gene>
    <name evidence="7" type="ORF">CC78DRAFT_451158</name>
</gene>
<comment type="caution">
    <text evidence="7">The sequence shown here is derived from an EMBL/GenBank/DDBJ whole genome shotgun (WGS) entry which is preliminary data.</text>
</comment>
<feature type="transmembrane region" description="Helical" evidence="6">
    <location>
        <begin position="47"/>
        <end position="68"/>
    </location>
</feature>
<dbReference type="GO" id="GO:0016020">
    <property type="term" value="C:membrane"/>
    <property type="evidence" value="ECO:0007669"/>
    <property type="project" value="UniProtKB-SubCell"/>
</dbReference>
<evidence type="ECO:0000256" key="6">
    <source>
        <dbReference type="SAM" id="Phobius"/>
    </source>
</evidence>
<feature type="transmembrane region" description="Helical" evidence="6">
    <location>
        <begin position="503"/>
        <end position="522"/>
    </location>
</feature>
<sequence length="542" mass="58752">MAKQGFELRTTAVSTAINQANTTSSSRKAFEPLDDDGHLARLGKRPLLTRSFGFMSILGFSCSSLISWEGILVTSVGSLKNGGPAGVVWGFLINWIGMLSTFVAIAELASIAPTVGGQYHWVAMMAPKSCSSFLTYLTAWLTVVAWQFFACSTGFLLATITQGIVLLANSNYVPQTWHTVLLIWAIMLFAVVLNSTTSRALANFEGLVLIVHLVGFFCVLIPLVYFAPHREPAFVFTTFLNGGGWESQAVSFFIGLPTTAMSLLGADSAVHMSEEIQSAATVVPQALIYTIMINGTLALAMAIAMIFSIGDLEAALNAEATLFYPFLEIFHSAVKSTAGACIMASIILIMGIASGVGVYASASRMLWSFSRDRGMPGHKYLFRLSKNSLPVPAILVTLVITILLSLIVLGSSVAFSALLSLTVAALYSTYLLVCILLLWRRLDGSIAHPSDYSLDTSRLTWGPWRLAEPLGTINNGFACIYLGFMLFWSFWPPITPTTPKTANFSVLILGAVVLFSLLWYIVRARHSFRGPLREVDVGAMPR</sequence>
<evidence type="ECO:0000256" key="4">
    <source>
        <dbReference type="ARBA" id="ARBA00022989"/>
    </source>
</evidence>
<dbReference type="AlphaFoldDB" id="A0A9P4NCP8"/>
<evidence type="ECO:0000313" key="7">
    <source>
        <dbReference type="EMBL" id="KAF2270615.1"/>
    </source>
</evidence>
<feature type="transmembrane region" description="Helical" evidence="6">
    <location>
        <begin position="388"/>
        <end position="409"/>
    </location>
</feature>
<dbReference type="PANTHER" id="PTHR45649:SF1">
    <property type="entry name" value="TRANSPORTER, PUTATIVE (EUROFUNG)-RELATED"/>
    <property type="match status" value="1"/>
</dbReference>
<feature type="transmembrane region" description="Helical" evidence="6">
    <location>
        <begin position="415"/>
        <end position="439"/>
    </location>
</feature>
<feature type="transmembrane region" description="Helical" evidence="6">
    <location>
        <begin position="342"/>
        <end position="367"/>
    </location>
</feature>
<dbReference type="PIRSF" id="PIRSF006060">
    <property type="entry name" value="AA_transporter"/>
    <property type="match status" value="1"/>
</dbReference>
<feature type="transmembrane region" description="Helical" evidence="6">
    <location>
        <begin position="133"/>
        <end position="157"/>
    </location>
</feature>
<keyword evidence="5 6" id="KW-0472">Membrane</keyword>
<comment type="subcellular location">
    <subcellularLocation>
        <location evidence="1">Membrane</location>
        <topology evidence="1">Multi-pass membrane protein</topology>
    </subcellularLocation>
</comment>
<dbReference type="Gene3D" id="1.20.1740.10">
    <property type="entry name" value="Amino acid/polyamine transporter I"/>
    <property type="match status" value="1"/>
</dbReference>
<keyword evidence="4 6" id="KW-1133">Transmembrane helix</keyword>
<keyword evidence="2" id="KW-0813">Transport</keyword>
<dbReference type="GO" id="GO:0022857">
    <property type="term" value="F:transmembrane transporter activity"/>
    <property type="evidence" value="ECO:0007669"/>
    <property type="project" value="InterPro"/>
</dbReference>
<name>A0A9P4NCP8_9PLEO</name>
<evidence type="ECO:0000256" key="2">
    <source>
        <dbReference type="ARBA" id="ARBA00022448"/>
    </source>
</evidence>
<evidence type="ECO:0000313" key="8">
    <source>
        <dbReference type="Proteomes" id="UP000800093"/>
    </source>
</evidence>
<keyword evidence="8" id="KW-1185">Reference proteome</keyword>
<dbReference type="InterPro" id="IPR002293">
    <property type="entry name" value="AA/rel_permease1"/>
</dbReference>
<feature type="transmembrane region" description="Helical" evidence="6">
    <location>
        <begin position="207"/>
        <end position="227"/>
    </location>
</feature>
<dbReference type="Pfam" id="PF13520">
    <property type="entry name" value="AA_permease_2"/>
    <property type="match status" value="1"/>
</dbReference>
<dbReference type="OrthoDB" id="3257095at2759"/>
<feature type="transmembrane region" description="Helical" evidence="6">
    <location>
        <begin position="88"/>
        <end position="112"/>
    </location>
</feature>
<dbReference type="EMBL" id="ML986579">
    <property type="protein sequence ID" value="KAF2270615.1"/>
    <property type="molecule type" value="Genomic_DNA"/>
</dbReference>
<dbReference type="Proteomes" id="UP000800093">
    <property type="component" value="Unassembled WGS sequence"/>
</dbReference>
<feature type="transmembrane region" description="Helical" evidence="6">
    <location>
        <begin position="247"/>
        <end position="266"/>
    </location>
</feature>
<feature type="transmembrane region" description="Helical" evidence="6">
    <location>
        <begin position="473"/>
        <end position="491"/>
    </location>
</feature>
<keyword evidence="3 6" id="KW-0812">Transmembrane</keyword>
<evidence type="ECO:0000256" key="5">
    <source>
        <dbReference type="ARBA" id="ARBA00023136"/>
    </source>
</evidence>
<reference evidence="8" key="1">
    <citation type="journal article" date="2020" name="Stud. Mycol.">
        <title>101 Dothideomycetes genomes: A test case for predicting lifestyles and emergence of pathogens.</title>
        <authorList>
            <person name="Haridas S."/>
            <person name="Albert R."/>
            <person name="Binder M."/>
            <person name="Bloem J."/>
            <person name="LaButti K."/>
            <person name="Salamov A."/>
            <person name="Andreopoulos B."/>
            <person name="Baker S."/>
            <person name="Barry K."/>
            <person name="Bills G."/>
            <person name="Bluhm B."/>
            <person name="Cannon C."/>
            <person name="Castanera R."/>
            <person name="Culley D."/>
            <person name="Daum C."/>
            <person name="Ezra D."/>
            <person name="Gonzalez J."/>
            <person name="Henrissat B."/>
            <person name="Kuo A."/>
            <person name="Liang C."/>
            <person name="Lipzen A."/>
            <person name="Lutzoni F."/>
            <person name="Magnuson J."/>
            <person name="Mondo S."/>
            <person name="Nolan M."/>
            <person name="Ohm R."/>
            <person name="Pangilinan J."/>
            <person name="Park H.-J."/>
            <person name="Ramirez L."/>
            <person name="Alfaro M."/>
            <person name="Sun H."/>
            <person name="Tritt A."/>
            <person name="Yoshinaga Y."/>
            <person name="Zwiers L.-H."/>
            <person name="Turgeon B."/>
            <person name="Goodwin S."/>
            <person name="Spatafora J."/>
            <person name="Crous P."/>
            <person name="Grigoriev I."/>
        </authorList>
    </citation>
    <scope>NUCLEOTIDE SEQUENCE [LARGE SCALE GENOMIC DNA]</scope>
    <source>
        <strain evidence="8">CBS 304.66</strain>
    </source>
</reference>
<accession>A0A9P4NCP8</accession>
<feature type="transmembrane region" description="Helical" evidence="6">
    <location>
        <begin position="286"/>
        <end position="309"/>
    </location>
</feature>
<dbReference type="PANTHER" id="PTHR45649">
    <property type="entry name" value="AMINO-ACID PERMEASE BAT1"/>
    <property type="match status" value="1"/>
</dbReference>
<proteinExistence type="predicted"/>
<feature type="transmembrane region" description="Helical" evidence="6">
    <location>
        <begin position="177"/>
        <end position="195"/>
    </location>
</feature>
<evidence type="ECO:0000256" key="1">
    <source>
        <dbReference type="ARBA" id="ARBA00004141"/>
    </source>
</evidence>
<evidence type="ECO:0000256" key="3">
    <source>
        <dbReference type="ARBA" id="ARBA00022692"/>
    </source>
</evidence>